<dbReference type="Gene3D" id="1.10.238.10">
    <property type="entry name" value="EF-hand"/>
    <property type="match status" value="1"/>
</dbReference>
<keyword evidence="2" id="KW-0175">Coiled coil</keyword>
<evidence type="ECO:0000313" key="5">
    <source>
        <dbReference type="EMBL" id="CAK0818214.1"/>
    </source>
</evidence>
<feature type="region of interest" description="Disordered" evidence="3">
    <location>
        <begin position="181"/>
        <end position="214"/>
    </location>
</feature>
<gene>
    <name evidence="5" type="ORF">PCOR1329_LOCUS20562</name>
</gene>
<sequence>MVAAMPITVAGCTHATLSNVVNGAFRPAGANHGKPVYKKDPTPSSAGLNVLIYYWDERDGPEQCGWWFGPSVGGEQVWCYNGDKASYTPPADGWKVPWDGEVDQTLKITTGAPGATPALSAIVAPPARGGAARMLPPHLAGAAARTPQVVLPPPHALRAAPIVARPNPALQAASLGGAPAQGFLAPSADLRQRQEEARQRQLEKEAEMRQRQEELAKKRAEEEARRLEQNAALVVRKVIQRLRIATPENFEELRGELELRQTEELEKMGSLAEKVMEEAEKAMLQAQERVEKIQEKREEEARAEIEAEERKRAAEELQERITAEAVATVEEAEIKVELAAELGKGAGEAAGEGEPEDAVRLVEGAQATEDAANVAKGALDTASRVLTEKRAELTPEKDYAAFLRAELRPLFGRLAVGRRVVESLKEAAASTKAKAGRKAAAIKKEQEQKELFSKYDADGDGALSREEVTQFAKGELEFDVGEEALDKIFKNLAPSGPGVPAERFPRLRSMLAIAKSEVLARERRAKEEEEARIKAELEAKRKEEVAAKIAELEKALEPLAAALAGAEAASAEAEEAGRKLVHPRTLNDSSAEQLVQAIADVEAKTQPTTEALRSTLASADEFEITVEEGDPDSHEEIKKWRRGQVMKLREKGKQVQARLDKAASQVARARSKAAQKEYATMEDLRSKFVLSLRAGMEKEQKSAEAVFVDAAGGADCSEVSREKFLAFAASSLPGAALEEDRSGPAFFRHLIAGGDGDVSMSKATFLDLLKLVYRVVKPTVLTETLSIKSKAARRLEVGEVVEALEGPTMDDSLGKTTGVERIKCKSLLDGATGWVTIAGNQGTKFLELGGDCMKCVKETALTDGLSAADSKTLRKVPVGEILEVLEAKVKDESSDAMRIKARSRVDGTIGWATVEGDGHTFLEPS</sequence>
<accession>A0ABN9RJ33</accession>
<evidence type="ECO:0000256" key="3">
    <source>
        <dbReference type="SAM" id="MobiDB-lite"/>
    </source>
</evidence>
<feature type="compositionally biased region" description="Basic and acidic residues" evidence="3">
    <location>
        <begin position="190"/>
        <end position="214"/>
    </location>
</feature>
<feature type="domain" description="EF-hand" evidence="4">
    <location>
        <begin position="443"/>
        <end position="478"/>
    </location>
</feature>
<evidence type="ECO:0000256" key="2">
    <source>
        <dbReference type="SAM" id="Coils"/>
    </source>
</evidence>
<reference evidence="5" key="1">
    <citation type="submission" date="2023-10" db="EMBL/GenBank/DDBJ databases">
        <authorList>
            <person name="Chen Y."/>
            <person name="Shah S."/>
            <person name="Dougan E. K."/>
            <person name="Thang M."/>
            <person name="Chan C."/>
        </authorList>
    </citation>
    <scope>NUCLEOTIDE SEQUENCE [LARGE SCALE GENOMIC DNA]</scope>
</reference>
<organism evidence="5 6">
    <name type="scientific">Prorocentrum cordatum</name>
    <dbReference type="NCBI Taxonomy" id="2364126"/>
    <lineage>
        <taxon>Eukaryota</taxon>
        <taxon>Sar</taxon>
        <taxon>Alveolata</taxon>
        <taxon>Dinophyceae</taxon>
        <taxon>Prorocentrales</taxon>
        <taxon>Prorocentraceae</taxon>
        <taxon>Prorocentrum</taxon>
    </lineage>
</organism>
<dbReference type="InterPro" id="IPR002048">
    <property type="entry name" value="EF_hand_dom"/>
</dbReference>
<feature type="coiled-coil region" evidence="2">
    <location>
        <begin position="276"/>
        <end position="324"/>
    </location>
</feature>
<dbReference type="PROSITE" id="PS50222">
    <property type="entry name" value="EF_HAND_2"/>
    <property type="match status" value="1"/>
</dbReference>
<dbReference type="PROSITE" id="PS00018">
    <property type="entry name" value="EF_HAND_1"/>
    <property type="match status" value="1"/>
</dbReference>
<evidence type="ECO:0000256" key="1">
    <source>
        <dbReference type="ARBA" id="ARBA00022837"/>
    </source>
</evidence>
<name>A0ABN9RJ33_9DINO</name>
<keyword evidence="1" id="KW-0106">Calcium</keyword>
<evidence type="ECO:0000259" key="4">
    <source>
        <dbReference type="PROSITE" id="PS50222"/>
    </source>
</evidence>
<protein>
    <recommendedName>
        <fullName evidence="4">EF-hand domain-containing protein</fullName>
    </recommendedName>
</protein>
<feature type="coiled-coil region" evidence="2">
    <location>
        <begin position="519"/>
        <end position="555"/>
    </location>
</feature>
<comment type="caution">
    <text evidence="5">The sequence shown here is derived from an EMBL/GenBank/DDBJ whole genome shotgun (WGS) entry which is preliminary data.</text>
</comment>
<dbReference type="EMBL" id="CAUYUJ010006669">
    <property type="protein sequence ID" value="CAK0818214.1"/>
    <property type="molecule type" value="Genomic_DNA"/>
</dbReference>
<proteinExistence type="predicted"/>
<dbReference type="InterPro" id="IPR011992">
    <property type="entry name" value="EF-hand-dom_pair"/>
</dbReference>
<dbReference type="CDD" id="cd00051">
    <property type="entry name" value="EFh"/>
    <property type="match status" value="1"/>
</dbReference>
<keyword evidence="6" id="KW-1185">Reference proteome</keyword>
<dbReference type="InterPro" id="IPR018247">
    <property type="entry name" value="EF_Hand_1_Ca_BS"/>
</dbReference>
<evidence type="ECO:0000313" key="6">
    <source>
        <dbReference type="Proteomes" id="UP001189429"/>
    </source>
</evidence>
<dbReference type="Proteomes" id="UP001189429">
    <property type="component" value="Unassembled WGS sequence"/>
</dbReference>
<dbReference type="SUPFAM" id="SSF47473">
    <property type="entry name" value="EF-hand"/>
    <property type="match status" value="1"/>
</dbReference>